<name>A0A5B7JEV8_PORTR</name>
<gene>
    <name evidence="1" type="ORF">E2C01_088515</name>
</gene>
<proteinExistence type="predicted"/>
<protein>
    <submittedName>
        <fullName evidence="1">Uncharacterized protein</fullName>
    </submittedName>
</protein>
<comment type="caution">
    <text evidence="1">The sequence shown here is derived from an EMBL/GenBank/DDBJ whole genome shotgun (WGS) entry which is preliminary data.</text>
</comment>
<evidence type="ECO:0000313" key="1">
    <source>
        <dbReference type="EMBL" id="MPC93389.1"/>
    </source>
</evidence>
<reference evidence="1 2" key="1">
    <citation type="submission" date="2019-05" db="EMBL/GenBank/DDBJ databases">
        <title>Another draft genome of Portunus trituberculatus and its Hox gene families provides insights of decapod evolution.</title>
        <authorList>
            <person name="Jeong J.-H."/>
            <person name="Song I."/>
            <person name="Kim S."/>
            <person name="Choi T."/>
            <person name="Kim D."/>
            <person name="Ryu S."/>
            <person name="Kim W."/>
        </authorList>
    </citation>
    <scope>NUCLEOTIDE SEQUENCE [LARGE SCALE GENOMIC DNA]</scope>
    <source>
        <tissue evidence="1">Muscle</tissue>
    </source>
</reference>
<dbReference type="Proteomes" id="UP000324222">
    <property type="component" value="Unassembled WGS sequence"/>
</dbReference>
<evidence type="ECO:0000313" key="2">
    <source>
        <dbReference type="Proteomes" id="UP000324222"/>
    </source>
</evidence>
<sequence>MQSCSVLIECECEGLEADWVAGELAGWLVCRRRSSDAVLKIRARRDGWGGEALHSLPPPAHSYICSGPRLPTDKAAGEDEEEYSNNGLNCDALHECDKILLFK</sequence>
<dbReference type="AlphaFoldDB" id="A0A5B7JEV8"/>
<keyword evidence="2" id="KW-1185">Reference proteome</keyword>
<dbReference type="EMBL" id="VSRR010094727">
    <property type="protein sequence ID" value="MPC93389.1"/>
    <property type="molecule type" value="Genomic_DNA"/>
</dbReference>
<organism evidence="1 2">
    <name type="scientific">Portunus trituberculatus</name>
    <name type="common">Swimming crab</name>
    <name type="synonym">Neptunus trituberculatus</name>
    <dbReference type="NCBI Taxonomy" id="210409"/>
    <lineage>
        <taxon>Eukaryota</taxon>
        <taxon>Metazoa</taxon>
        <taxon>Ecdysozoa</taxon>
        <taxon>Arthropoda</taxon>
        <taxon>Crustacea</taxon>
        <taxon>Multicrustacea</taxon>
        <taxon>Malacostraca</taxon>
        <taxon>Eumalacostraca</taxon>
        <taxon>Eucarida</taxon>
        <taxon>Decapoda</taxon>
        <taxon>Pleocyemata</taxon>
        <taxon>Brachyura</taxon>
        <taxon>Eubrachyura</taxon>
        <taxon>Portunoidea</taxon>
        <taxon>Portunidae</taxon>
        <taxon>Portuninae</taxon>
        <taxon>Portunus</taxon>
    </lineage>
</organism>
<accession>A0A5B7JEV8</accession>